<keyword evidence="5" id="KW-1185">Reference proteome</keyword>
<proteinExistence type="inferred from homology"/>
<keyword evidence="2" id="KW-0472">Membrane</keyword>
<organism evidence="4 5">
    <name type="scientific">Paenibacillus violae</name>
    <dbReference type="NCBI Taxonomy" id="3077234"/>
    <lineage>
        <taxon>Bacteria</taxon>
        <taxon>Bacillati</taxon>
        <taxon>Bacillota</taxon>
        <taxon>Bacilli</taxon>
        <taxon>Bacillales</taxon>
        <taxon>Paenibacillaceae</taxon>
        <taxon>Paenibacillus</taxon>
    </lineage>
</organism>
<keyword evidence="2" id="KW-1133">Transmembrane helix</keyword>
<comment type="similarity">
    <text evidence="1">Belongs to the DedA family.</text>
</comment>
<feature type="transmembrane region" description="Helical" evidence="2">
    <location>
        <begin position="52"/>
        <end position="73"/>
    </location>
</feature>
<dbReference type="EMBL" id="JAWCUD010000011">
    <property type="protein sequence ID" value="MDU0204851.1"/>
    <property type="molecule type" value="Genomic_DNA"/>
</dbReference>
<evidence type="ECO:0000259" key="3">
    <source>
        <dbReference type="Pfam" id="PF09335"/>
    </source>
</evidence>
<protein>
    <submittedName>
        <fullName evidence="4">VTT domain-containing protein</fullName>
    </submittedName>
</protein>
<reference evidence="4 5" key="1">
    <citation type="submission" date="2023-10" db="EMBL/GenBank/DDBJ databases">
        <title>Paenibacillus strain PFR10 Genome sequencing and assembly.</title>
        <authorList>
            <person name="Kim I."/>
        </authorList>
    </citation>
    <scope>NUCLEOTIDE SEQUENCE [LARGE SCALE GENOMIC DNA]</scope>
    <source>
        <strain evidence="4 5">PFR10</strain>
    </source>
</reference>
<feature type="transmembrane region" description="Helical" evidence="2">
    <location>
        <begin position="104"/>
        <end position="122"/>
    </location>
</feature>
<feature type="transmembrane region" description="Helical" evidence="2">
    <location>
        <begin position="134"/>
        <end position="155"/>
    </location>
</feature>
<dbReference type="RefSeq" id="WP_315954823.1">
    <property type="nucleotide sequence ID" value="NZ_JAWCUD010000011.1"/>
</dbReference>
<dbReference type="PANTHER" id="PTHR42709">
    <property type="entry name" value="ALKALINE PHOSPHATASE LIKE PROTEIN"/>
    <property type="match status" value="1"/>
</dbReference>
<evidence type="ECO:0000313" key="4">
    <source>
        <dbReference type="EMBL" id="MDU0204851.1"/>
    </source>
</evidence>
<dbReference type="Proteomes" id="UP001260980">
    <property type="component" value="Unassembled WGS sequence"/>
</dbReference>
<keyword evidence="2" id="KW-0812">Transmembrane</keyword>
<feature type="domain" description="VTT" evidence="3">
    <location>
        <begin position="31"/>
        <end position="152"/>
    </location>
</feature>
<name>A0ABU3RKQ0_9BACL</name>
<dbReference type="PANTHER" id="PTHR42709:SF9">
    <property type="entry name" value="ALKALINE PHOSPHATASE LIKE PROTEIN"/>
    <property type="match status" value="1"/>
</dbReference>
<dbReference type="InterPro" id="IPR051311">
    <property type="entry name" value="DedA_domain"/>
</dbReference>
<comment type="caution">
    <text evidence="4">The sequence shown here is derived from an EMBL/GenBank/DDBJ whole genome shotgun (WGS) entry which is preliminary data.</text>
</comment>
<dbReference type="Pfam" id="PF09335">
    <property type="entry name" value="VTT_dom"/>
    <property type="match status" value="1"/>
</dbReference>
<feature type="transmembrane region" description="Helical" evidence="2">
    <location>
        <begin position="167"/>
        <end position="187"/>
    </location>
</feature>
<evidence type="ECO:0000256" key="2">
    <source>
        <dbReference type="SAM" id="Phobius"/>
    </source>
</evidence>
<dbReference type="InterPro" id="IPR032816">
    <property type="entry name" value="VTT_dom"/>
</dbReference>
<feature type="transmembrane region" description="Helical" evidence="2">
    <location>
        <begin position="12"/>
        <end position="32"/>
    </location>
</feature>
<evidence type="ECO:0000313" key="5">
    <source>
        <dbReference type="Proteomes" id="UP001260980"/>
    </source>
</evidence>
<accession>A0ABU3RKQ0</accession>
<evidence type="ECO:0000256" key="1">
    <source>
        <dbReference type="ARBA" id="ARBA00010792"/>
    </source>
</evidence>
<sequence length="203" mass="22661">MISDTIIQLVNHHGYLIFFLAFCLGPFGIPVPNEITILTGGILGNNGTLNPWIIYIFILAGLLTAITFGFLAGKIFGEQIKSKFQFNRHFQKAEKLFKQHGDNAMCLGFLIPVVRYVLPVFVGLNGFSYKKFALISYSSAFVWTATFFAFGKFFGAHILSVLALIDVKSIVVTLCIAVGSFITAQWYKSKYTNSSLQYEPMNK</sequence>
<gene>
    <name evidence="4" type="ORF">RQP52_27600</name>
</gene>